<dbReference type="SUPFAM" id="SSF75304">
    <property type="entry name" value="Amidase signature (AS) enzymes"/>
    <property type="match status" value="1"/>
</dbReference>
<dbReference type="PANTHER" id="PTHR43372">
    <property type="entry name" value="FATTY-ACID AMIDE HYDROLASE"/>
    <property type="match status" value="1"/>
</dbReference>
<keyword evidence="3" id="KW-1185">Reference proteome</keyword>
<feature type="domain" description="Amidase" evidence="1">
    <location>
        <begin position="27"/>
        <end position="449"/>
    </location>
</feature>
<proteinExistence type="predicted"/>
<accession>A0A074THI2</accession>
<dbReference type="eggNOG" id="COG0154">
    <property type="taxonomic scope" value="Bacteria"/>
</dbReference>
<dbReference type="AlphaFoldDB" id="A0A074THI2"/>
<dbReference type="Gene3D" id="3.90.1300.10">
    <property type="entry name" value="Amidase signature (AS) domain"/>
    <property type="match status" value="1"/>
</dbReference>
<dbReference type="InterPro" id="IPR023631">
    <property type="entry name" value="Amidase_dom"/>
</dbReference>
<reference evidence="2 3" key="1">
    <citation type="submission" date="2014-03" db="EMBL/GenBank/DDBJ databases">
        <title>The draft genome sequence of Thioclava dalianensis DLFJ1-1.</title>
        <authorList>
            <person name="Lai Q."/>
            <person name="Shao Z."/>
        </authorList>
    </citation>
    <scope>NUCLEOTIDE SEQUENCE [LARGE SCALE GENOMIC DNA]</scope>
    <source>
        <strain evidence="2 3">DLFJ1-1</strain>
    </source>
</reference>
<dbReference type="InterPro" id="IPR036928">
    <property type="entry name" value="AS_sf"/>
</dbReference>
<dbReference type="OrthoDB" id="9777859at2"/>
<dbReference type="Proteomes" id="UP000027725">
    <property type="component" value="Unassembled WGS sequence"/>
</dbReference>
<evidence type="ECO:0000313" key="2">
    <source>
        <dbReference type="EMBL" id="KEP71156.1"/>
    </source>
</evidence>
<dbReference type="EMBL" id="JHEH01000003">
    <property type="protein sequence ID" value="KEP71156.1"/>
    <property type="molecule type" value="Genomic_DNA"/>
</dbReference>
<protein>
    <submittedName>
        <fullName evidence="2">Amidase</fullName>
    </submittedName>
</protein>
<dbReference type="GO" id="GO:0012505">
    <property type="term" value="C:endomembrane system"/>
    <property type="evidence" value="ECO:0007669"/>
    <property type="project" value="TreeGrafter"/>
</dbReference>
<dbReference type="RefSeq" id="WP_038062720.1">
    <property type="nucleotide sequence ID" value="NZ_FOVB01000003.1"/>
</dbReference>
<name>A0A074THI2_9RHOB</name>
<dbReference type="Pfam" id="PF01425">
    <property type="entry name" value="Amidase"/>
    <property type="match status" value="1"/>
</dbReference>
<dbReference type="PANTHER" id="PTHR43372:SF4">
    <property type="entry name" value="FATTY-ACID AMIDE HYDROLASE 2"/>
    <property type="match status" value="1"/>
</dbReference>
<organism evidence="2 3">
    <name type="scientific">Thioclava dalianensis</name>
    <dbReference type="NCBI Taxonomy" id="1185766"/>
    <lineage>
        <taxon>Bacteria</taxon>
        <taxon>Pseudomonadati</taxon>
        <taxon>Pseudomonadota</taxon>
        <taxon>Alphaproteobacteria</taxon>
        <taxon>Rhodobacterales</taxon>
        <taxon>Paracoccaceae</taxon>
        <taxon>Thioclava</taxon>
    </lineage>
</organism>
<evidence type="ECO:0000313" key="3">
    <source>
        <dbReference type="Proteomes" id="UP000027725"/>
    </source>
</evidence>
<sequence length="470" mass="49652">MEDKQIWELDAVATAAAIRERKFTSREAVMAALNRLDAVNPKINAVVNVLREEALAAADAADAALANGDLLGPLHGVPITTKINVDLAGQPTTNGLVALKDAVARTDSAPVANLKAAGAVIIGQTNIPAFCYRWFTSNDLHGATLNPWNPKISTGGSSGGAAAAAATGIGTLAHGNDVAGSVRLPAAACGLYGMKATMGRIPGYTEGPVEKPMTIQAGASEGIIARSVRDIRLGLEVLARPDPRDPDHIVPAAASSDEGRPCRVALFAGSSELPVHPEVEATLRRAARWLEEAGYIVDEVAPPRLAEMGRLWMTLLYAETGVSGREMLLEMGGEDFRTAYLHTEANLPTLDMAGFVQAWLTRHTIERAWSQFFQTYPLVLTPISCQPIFPVDYDLQSRDTVGEIMTAYSSLPAIAGLGLPAISVPAGSTNGHPAGVQIVSGWFNEERCLRAAEIMEAQIGAIAPIDPKAD</sequence>
<gene>
    <name evidence="2" type="ORF">DL1_10940</name>
</gene>
<evidence type="ECO:0000259" key="1">
    <source>
        <dbReference type="Pfam" id="PF01425"/>
    </source>
</evidence>
<dbReference type="InterPro" id="IPR052739">
    <property type="entry name" value="FAAH2"/>
</dbReference>
<dbReference type="STRING" id="1185766.SAMN05216224_103107"/>
<dbReference type="NCBIfam" id="NF005687">
    <property type="entry name" value="PRK07487.1"/>
    <property type="match status" value="1"/>
</dbReference>
<comment type="caution">
    <text evidence="2">The sequence shown here is derived from an EMBL/GenBank/DDBJ whole genome shotgun (WGS) entry which is preliminary data.</text>
</comment>